<evidence type="ECO:0000313" key="2">
    <source>
        <dbReference type="Proteomes" id="UP000483035"/>
    </source>
</evidence>
<reference evidence="1 2" key="1">
    <citation type="submission" date="2019-12" db="EMBL/GenBank/DDBJ databases">
        <title>Rhizobium genotypes associated with high levels of biological nitrogen fixation by grain legumes in a temperate-maritime cropping system.</title>
        <authorList>
            <person name="Maluk M."/>
            <person name="Francesc Ferrando Molina F."/>
            <person name="Lopez Del Egido L."/>
            <person name="Lafos M."/>
            <person name="Langarica-Fuentes A."/>
            <person name="Gebre Yohannes G."/>
            <person name="Young M.W."/>
            <person name="Martin P."/>
            <person name="Gantlett R."/>
            <person name="Kenicer G."/>
            <person name="Hawes C."/>
            <person name="Begg G.S."/>
            <person name="Quilliam R.S."/>
            <person name="Squire G.R."/>
            <person name="Poole P.S."/>
            <person name="Young P.W."/>
            <person name="Iannetta P.M."/>
            <person name="James E.K."/>
        </authorList>
    </citation>
    <scope>NUCLEOTIDE SEQUENCE [LARGE SCALE GENOMIC DNA]</scope>
    <source>
        <strain evidence="1 2">JHI1118</strain>
    </source>
</reference>
<dbReference type="AlphaFoldDB" id="A0A6L9UH89"/>
<gene>
    <name evidence="1" type="ORF">GR212_29650</name>
</gene>
<dbReference type="RefSeq" id="WP_163992307.1">
    <property type="nucleotide sequence ID" value="NZ_WUEY01000021.1"/>
</dbReference>
<protein>
    <recommendedName>
        <fullName evidence="3">STAS/SEC14 domain-containing protein</fullName>
    </recommendedName>
</protein>
<name>A0A6L9UH89_9HYPH</name>
<proteinExistence type="predicted"/>
<dbReference type="Proteomes" id="UP000483035">
    <property type="component" value="Unassembled WGS sequence"/>
</dbReference>
<dbReference type="EMBL" id="WUEY01000021">
    <property type="protein sequence ID" value="NEI73722.1"/>
    <property type="molecule type" value="Genomic_DNA"/>
</dbReference>
<comment type="caution">
    <text evidence="1">The sequence shown here is derived from an EMBL/GenBank/DDBJ whole genome shotgun (WGS) entry which is preliminary data.</text>
</comment>
<evidence type="ECO:0000313" key="1">
    <source>
        <dbReference type="EMBL" id="NEI73722.1"/>
    </source>
</evidence>
<sequence length="142" mass="15091">MMAFEALPPECDETHWPLAILVAEAGLDSNGVSSGLDAVERWLAYEKPFALLLIATCGSVFQGDVARLGLAVQRIDAVRGVLHRLLLGVAVVVPTAMADITRQGLARLPLDMPLEIFDKSPCAAAWLCKSILAPAGLVIDSL</sequence>
<accession>A0A6L9UH89</accession>
<organism evidence="1 2">
    <name type="scientific">Rhizobium lusitanum</name>
    <dbReference type="NCBI Taxonomy" id="293958"/>
    <lineage>
        <taxon>Bacteria</taxon>
        <taxon>Pseudomonadati</taxon>
        <taxon>Pseudomonadota</taxon>
        <taxon>Alphaproteobacteria</taxon>
        <taxon>Hyphomicrobiales</taxon>
        <taxon>Rhizobiaceae</taxon>
        <taxon>Rhizobium/Agrobacterium group</taxon>
        <taxon>Rhizobium</taxon>
    </lineage>
</organism>
<evidence type="ECO:0008006" key="3">
    <source>
        <dbReference type="Google" id="ProtNLM"/>
    </source>
</evidence>